<comment type="caution">
    <text evidence="1">The sequence shown here is derived from an EMBL/GenBank/DDBJ whole genome shotgun (WGS) entry which is preliminary data.</text>
</comment>
<keyword evidence="2" id="KW-1185">Reference proteome</keyword>
<dbReference type="Proteomes" id="UP001500866">
    <property type="component" value="Unassembled WGS sequence"/>
</dbReference>
<dbReference type="InterPro" id="IPR010235">
    <property type="entry name" value="HepT"/>
</dbReference>
<dbReference type="Pfam" id="PF08780">
    <property type="entry name" value="NTase_sub_bind"/>
    <property type="match status" value="1"/>
</dbReference>
<accession>A0ABN1G6I1</accession>
<protein>
    <submittedName>
        <fullName evidence="1">Nucleotidyltransferase substrate binding protein</fullName>
    </submittedName>
</protein>
<reference evidence="1 2" key="1">
    <citation type="journal article" date="2019" name="Int. J. Syst. Evol. Microbiol.">
        <title>The Global Catalogue of Microorganisms (GCM) 10K type strain sequencing project: providing services to taxonomists for standard genome sequencing and annotation.</title>
        <authorList>
            <consortium name="The Broad Institute Genomics Platform"/>
            <consortium name="The Broad Institute Genome Sequencing Center for Infectious Disease"/>
            <person name="Wu L."/>
            <person name="Ma J."/>
        </authorList>
    </citation>
    <scope>NUCLEOTIDE SEQUENCE [LARGE SCALE GENOMIC DNA]</scope>
    <source>
        <strain evidence="1 2">JCM 15395</strain>
    </source>
</reference>
<gene>
    <name evidence="1" type="ORF">GCM10009001_22380</name>
</gene>
<organism evidence="1 2">
    <name type="scientific">Virgibacillus siamensis</name>
    <dbReference type="NCBI Taxonomy" id="480071"/>
    <lineage>
        <taxon>Bacteria</taxon>
        <taxon>Bacillati</taxon>
        <taxon>Bacillota</taxon>
        <taxon>Bacilli</taxon>
        <taxon>Bacillales</taxon>
        <taxon>Bacillaceae</taxon>
        <taxon>Virgibacillus</taxon>
    </lineage>
</organism>
<sequence>MLEKYANAGAKNELERAGIIQFFEMTFELSWKLQKDYLEAQGYVIESPRDAIKQAYQAELIDDGHVWMDALAKRNPTTHIYDEEMVKQFVDEIAGTYLPAMKHLYEKLSEEK</sequence>
<evidence type="ECO:0000313" key="1">
    <source>
        <dbReference type="EMBL" id="GAA0604688.1"/>
    </source>
</evidence>
<dbReference type="Gene3D" id="1.20.120.330">
    <property type="entry name" value="Nucleotidyltransferases domain 2"/>
    <property type="match status" value="1"/>
</dbReference>
<dbReference type="SUPFAM" id="SSF81593">
    <property type="entry name" value="Nucleotidyltransferase substrate binding subunit/domain"/>
    <property type="match status" value="1"/>
</dbReference>
<dbReference type="EMBL" id="BAAADS010000016">
    <property type="protein sequence ID" value="GAA0604688.1"/>
    <property type="molecule type" value="Genomic_DNA"/>
</dbReference>
<name>A0ABN1G6I1_9BACI</name>
<evidence type="ECO:0000313" key="2">
    <source>
        <dbReference type="Proteomes" id="UP001500866"/>
    </source>
</evidence>
<dbReference type="NCBIfam" id="TIGR01987">
    <property type="entry name" value="HI0074"/>
    <property type="match status" value="1"/>
</dbReference>
<proteinExistence type="predicted"/>